<dbReference type="Proteomes" id="UP001163046">
    <property type="component" value="Unassembled WGS sequence"/>
</dbReference>
<organism evidence="2 3">
    <name type="scientific">Desmophyllum pertusum</name>
    <dbReference type="NCBI Taxonomy" id="174260"/>
    <lineage>
        <taxon>Eukaryota</taxon>
        <taxon>Metazoa</taxon>
        <taxon>Cnidaria</taxon>
        <taxon>Anthozoa</taxon>
        <taxon>Hexacorallia</taxon>
        <taxon>Scleractinia</taxon>
        <taxon>Caryophylliina</taxon>
        <taxon>Caryophylliidae</taxon>
        <taxon>Desmophyllum</taxon>
    </lineage>
</organism>
<evidence type="ECO:0000256" key="1">
    <source>
        <dbReference type="SAM" id="Phobius"/>
    </source>
</evidence>
<sequence>MECESNFNSPRARYRSGVRIRYWSPLSCLVAILGVLGYFAYQELTVVTDSISLQTVIPAKRSDVFRMLLNPEFVQKFNPLCVSFSNITRSQEQDGPKTFQFIMQEKISFLLITFQVNVTVIQENAEIQNRINPMGGIIQIRQTWKMTDSESNGSEDETLLEDHVKFTTRCLLARFAKWTALGAHTNMLEHIRQHFIETSKKHNDDTSA</sequence>
<reference evidence="2" key="1">
    <citation type="submission" date="2023-01" db="EMBL/GenBank/DDBJ databases">
        <title>Genome assembly of the deep-sea coral Lophelia pertusa.</title>
        <authorList>
            <person name="Herrera S."/>
            <person name="Cordes E."/>
        </authorList>
    </citation>
    <scope>NUCLEOTIDE SEQUENCE</scope>
    <source>
        <strain evidence="2">USNM1676648</strain>
        <tissue evidence="2">Polyp</tissue>
    </source>
</reference>
<dbReference type="AlphaFoldDB" id="A0A9X0D581"/>
<keyword evidence="1" id="KW-1133">Transmembrane helix</keyword>
<feature type="transmembrane region" description="Helical" evidence="1">
    <location>
        <begin position="20"/>
        <end position="41"/>
    </location>
</feature>
<keyword evidence="3" id="KW-1185">Reference proteome</keyword>
<accession>A0A9X0D581</accession>
<proteinExistence type="predicted"/>
<protein>
    <submittedName>
        <fullName evidence="2">Uncharacterized protein</fullName>
    </submittedName>
</protein>
<gene>
    <name evidence="2" type="ORF">OS493_003909</name>
</gene>
<dbReference type="SUPFAM" id="SSF55961">
    <property type="entry name" value="Bet v1-like"/>
    <property type="match status" value="1"/>
</dbReference>
<dbReference type="OrthoDB" id="5985095at2759"/>
<keyword evidence="1" id="KW-0812">Transmembrane</keyword>
<name>A0A9X0D581_9CNID</name>
<comment type="caution">
    <text evidence="2">The sequence shown here is derived from an EMBL/GenBank/DDBJ whole genome shotgun (WGS) entry which is preliminary data.</text>
</comment>
<keyword evidence="1" id="KW-0472">Membrane</keyword>
<dbReference type="EMBL" id="MU825874">
    <property type="protein sequence ID" value="KAJ7386951.1"/>
    <property type="molecule type" value="Genomic_DNA"/>
</dbReference>
<evidence type="ECO:0000313" key="2">
    <source>
        <dbReference type="EMBL" id="KAJ7386951.1"/>
    </source>
</evidence>
<evidence type="ECO:0000313" key="3">
    <source>
        <dbReference type="Proteomes" id="UP001163046"/>
    </source>
</evidence>